<name>A0AAV4CYG6_9GAST</name>
<organism evidence="2 3">
    <name type="scientific">Plakobranchus ocellatus</name>
    <dbReference type="NCBI Taxonomy" id="259542"/>
    <lineage>
        <taxon>Eukaryota</taxon>
        <taxon>Metazoa</taxon>
        <taxon>Spiralia</taxon>
        <taxon>Lophotrochozoa</taxon>
        <taxon>Mollusca</taxon>
        <taxon>Gastropoda</taxon>
        <taxon>Heterobranchia</taxon>
        <taxon>Euthyneura</taxon>
        <taxon>Panpulmonata</taxon>
        <taxon>Sacoglossa</taxon>
        <taxon>Placobranchoidea</taxon>
        <taxon>Plakobranchidae</taxon>
        <taxon>Plakobranchus</taxon>
    </lineage>
</organism>
<feature type="region of interest" description="Disordered" evidence="1">
    <location>
        <begin position="19"/>
        <end position="60"/>
    </location>
</feature>
<feature type="compositionally biased region" description="Polar residues" evidence="1">
    <location>
        <begin position="26"/>
        <end position="56"/>
    </location>
</feature>
<keyword evidence="3" id="KW-1185">Reference proteome</keyword>
<proteinExistence type="predicted"/>
<evidence type="ECO:0000313" key="3">
    <source>
        <dbReference type="Proteomes" id="UP000735302"/>
    </source>
</evidence>
<dbReference type="EMBL" id="BLXT01007159">
    <property type="protein sequence ID" value="GFO36984.1"/>
    <property type="molecule type" value="Genomic_DNA"/>
</dbReference>
<comment type="caution">
    <text evidence="2">The sequence shown here is derived from an EMBL/GenBank/DDBJ whole genome shotgun (WGS) entry which is preliminary data.</text>
</comment>
<evidence type="ECO:0000313" key="2">
    <source>
        <dbReference type="EMBL" id="GFO36984.1"/>
    </source>
</evidence>
<evidence type="ECO:0000256" key="1">
    <source>
        <dbReference type="SAM" id="MobiDB-lite"/>
    </source>
</evidence>
<dbReference type="Proteomes" id="UP000735302">
    <property type="component" value="Unassembled WGS sequence"/>
</dbReference>
<gene>
    <name evidence="2" type="ORF">PoB_006348900</name>
</gene>
<accession>A0AAV4CYG6</accession>
<reference evidence="2 3" key="1">
    <citation type="journal article" date="2021" name="Elife">
        <title>Chloroplast acquisition without the gene transfer in kleptoplastic sea slugs, Plakobranchus ocellatus.</title>
        <authorList>
            <person name="Maeda T."/>
            <person name="Takahashi S."/>
            <person name="Yoshida T."/>
            <person name="Shimamura S."/>
            <person name="Takaki Y."/>
            <person name="Nagai Y."/>
            <person name="Toyoda A."/>
            <person name="Suzuki Y."/>
            <person name="Arimoto A."/>
            <person name="Ishii H."/>
            <person name="Satoh N."/>
            <person name="Nishiyama T."/>
            <person name="Hasebe M."/>
            <person name="Maruyama T."/>
            <person name="Minagawa J."/>
            <person name="Obokata J."/>
            <person name="Shigenobu S."/>
        </authorList>
    </citation>
    <scope>NUCLEOTIDE SEQUENCE [LARGE SCALE GENOMIC DNA]</scope>
</reference>
<dbReference type="AlphaFoldDB" id="A0AAV4CYG6"/>
<sequence>MVKVSLGYLILERMKREYKKQHQQEHQGSPRNISSNRYNITSTSNSKSGNVNTLQGSDSCSVTSTATASAEGTPLQACTVPQSPLDNGSRFRRFTAEELQTLGTLPLTLQLMAVTPRLQP</sequence>
<protein>
    <submittedName>
        <fullName evidence="2">Uncharacterized protein</fullName>
    </submittedName>
</protein>